<dbReference type="PANTHER" id="PTHR21227:SF0">
    <property type="entry name" value="TRNA-SPLICING ENDONUCLEASE SUBUNIT SEN2"/>
    <property type="match status" value="1"/>
</dbReference>
<dbReference type="PANTHER" id="PTHR21227">
    <property type="entry name" value="TRNA-SPLICING ENDONUCLEASE SUBUNIT SEN2"/>
    <property type="match status" value="1"/>
</dbReference>
<dbReference type="GO" id="GO:0003676">
    <property type="term" value="F:nucleic acid binding"/>
    <property type="evidence" value="ECO:0007669"/>
    <property type="project" value="InterPro"/>
</dbReference>
<dbReference type="Proteomes" id="UP001311799">
    <property type="component" value="Unassembled WGS sequence"/>
</dbReference>
<gene>
    <name evidence="5" type="ORF">RS030_6826</name>
</gene>
<dbReference type="GO" id="GO:0000379">
    <property type="term" value="P:tRNA-type intron splice site recognition and cleavage"/>
    <property type="evidence" value="ECO:0007669"/>
    <property type="project" value="TreeGrafter"/>
</dbReference>
<dbReference type="InterPro" id="IPR006677">
    <property type="entry name" value="tRNA_intron_Endonuc_cat-like"/>
</dbReference>
<evidence type="ECO:0000313" key="6">
    <source>
        <dbReference type="Proteomes" id="UP001311799"/>
    </source>
</evidence>
<sequence length="237" mass="27671">MNNVKFKIPLKFYFEGITANPNPIDESHYSFINDLNAIFKIGTKVYKPDEKENYSYDVNELLFIGEKFIDYDIKLAAKCNLSSIGDRNKIVYSNEVKLSFSNIVNMISEREVDILTKEELISKVVINYLTYKHFKNKGYILKDGLKFGVDFVMYKADPQISHSLYCILICNFNNDNQNDYNEVLVDGKKYKVKLRKINWKQITALSRLCEAVSKKLLLVNYNFENNSVENVQISRFK</sequence>
<keyword evidence="6" id="KW-1185">Reference proteome</keyword>
<comment type="caution">
    <text evidence="5">The sequence shown here is derived from an EMBL/GenBank/DDBJ whole genome shotgun (WGS) entry which is preliminary data.</text>
</comment>
<dbReference type="GO" id="GO:0005737">
    <property type="term" value="C:cytoplasm"/>
    <property type="evidence" value="ECO:0007669"/>
    <property type="project" value="TreeGrafter"/>
</dbReference>
<dbReference type="AlphaFoldDB" id="A0AAV9XVF8"/>
<dbReference type="InterPro" id="IPR011856">
    <property type="entry name" value="tRNA_endonuc-like_dom_sf"/>
</dbReference>
<dbReference type="Pfam" id="PF01974">
    <property type="entry name" value="tRNA_int_endo"/>
    <property type="match status" value="1"/>
</dbReference>
<protein>
    <recommendedName>
        <fullName evidence="2">tRNA-intron lyase</fullName>
        <ecNumber evidence="2">4.6.1.16</ecNumber>
    </recommendedName>
</protein>
<comment type="catalytic activity">
    <reaction evidence="3">
        <text>pretRNA = a 3'-half-tRNA molecule with a 5'-OH end + a 5'-half-tRNA molecule with a 2',3'-cyclic phosphate end + an intron with a 2',3'-cyclic phosphate and a 5'-hydroxyl terminus.</text>
        <dbReference type="EC" id="4.6.1.16"/>
    </reaction>
</comment>
<dbReference type="InterPro" id="IPR006676">
    <property type="entry name" value="tRNA_splic"/>
</dbReference>
<dbReference type="InterPro" id="IPR036167">
    <property type="entry name" value="tRNA_intron_Endo_cat-like_sf"/>
</dbReference>
<dbReference type="SUPFAM" id="SSF53032">
    <property type="entry name" value="tRNA-intron endonuclease catalytic domain-like"/>
    <property type="match status" value="1"/>
</dbReference>
<dbReference type="GO" id="GO:0000213">
    <property type="term" value="F:tRNA-intron lyase activity"/>
    <property type="evidence" value="ECO:0007669"/>
    <property type="project" value="UniProtKB-EC"/>
</dbReference>
<dbReference type="EC" id="4.6.1.16" evidence="2"/>
<dbReference type="EMBL" id="JAWDEY010000034">
    <property type="protein sequence ID" value="KAK6588190.1"/>
    <property type="molecule type" value="Genomic_DNA"/>
</dbReference>
<comment type="similarity">
    <text evidence="1">Belongs to the tRNA-intron endonuclease family.</text>
</comment>
<feature type="domain" description="tRNA intron endonuclease catalytic" evidence="4">
    <location>
        <begin position="126"/>
        <end position="220"/>
    </location>
</feature>
<evidence type="ECO:0000256" key="3">
    <source>
        <dbReference type="ARBA" id="ARBA00034031"/>
    </source>
</evidence>
<organism evidence="5 6">
    <name type="scientific">Cryptosporidium xiaoi</name>
    <dbReference type="NCBI Taxonomy" id="659607"/>
    <lineage>
        <taxon>Eukaryota</taxon>
        <taxon>Sar</taxon>
        <taxon>Alveolata</taxon>
        <taxon>Apicomplexa</taxon>
        <taxon>Conoidasida</taxon>
        <taxon>Coccidia</taxon>
        <taxon>Eucoccidiorida</taxon>
        <taxon>Eimeriorina</taxon>
        <taxon>Cryptosporidiidae</taxon>
        <taxon>Cryptosporidium</taxon>
    </lineage>
</organism>
<accession>A0AAV9XVF8</accession>
<dbReference type="CDD" id="cd22363">
    <property type="entry name" value="tRNA-intron_lyase_C"/>
    <property type="match status" value="1"/>
</dbReference>
<proteinExistence type="inferred from homology"/>
<evidence type="ECO:0000256" key="2">
    <source>
        <dbReference type="ARBA" id="ARBA00012573"/>
    </source>
</evidence>
<evidence type="ECO:0000259" key="4">
    <source>
        <dbReference type="Pfam" id="PF01974"/>
    </source>
</evidence>
<dbReference type="GO" id="GO:0000214">
    <property type="term" value="C:tRNA-intron endonuclease complex"/>
    <property type="evidence" value="ECO:0007669"/>
    <property type="project" value="TreeGrafter"/>
</dbReference>
<reference evidence="5 6" key="1">
    <citation type="submission" date="2023-10" db="EMBL/GenBank/DDBJ databases">
        <title>Comparative genomics analysis reveals potential genetic determinants of host preference in Cryptosporidium xiaoi.</title>
        <authorList>
            <person name="Xiao L."/>
            <person name="Li J."/>
        </authorList>
    </citation>
    <scope>NUCLEOTIDE SEQUENCE [LARGE SCALE GENOMIC DNA]</scope>
    <source>
        <strain evidence="5 6">52996</strain>
    </source>
</reference>
<dbReference type="Gene3D" id="3.40.1350.10">
    <property type="match status" value="1"/>
</dbReference>
<name>A0AAV9XVF8_9CRYT</name>
<evidence type="ECO:0000313" key="5">
    <source>
        <dbReference type="EMBL" id="KAK6588190.1"/>
    </source>
</evidence>
<evidence type="ECO:0000256" key="1">
    <source>
        <dbReference type="ARBA" id="ARBA00008078"/>
    </source>
</evidence>